<accession>A0AAJ7T866</accession>
<dbReference type="AlphaFoldDB" id="A0AAJ7T866"/>
<dbReference type="Pfam" id="PF00084">
    <property type="entry name" value="Sushi"/>
    <property type="match status" value="2"/>
</dbReference>
<feature type="region of interest" description="Disordered" evidence="3">
    <location>
        <begin position="487"/>
        <end position="525"/>
    </location>
</feature>
<evidence type="ECO:0000256" key="2">
    <source>
        <dbReference type="PROSITE-ProRule" id="PRU00302"/>
    </source>
</evidence>
<dbReference type="PANTHER" id="PTHR46839">
    <property type="entry name" value="SUSHI DOMAIN-CONTAINING PROTEIN 6"/>
    <property type="match status" value="1"/>
</dbReference>
<feature type="domain" description="Sushi" evidence="5">
    <location>
        <begin position="205"/>
        <end position="291"/>
    </location>
</feature>
<feature type="compositionally biased region" description="Low complexity" evidence="3">
    <location>
        <begin position="12"/>
        <end position="29"/>
    </location>
</feature>
<comment type="caution">
    <text evidence="2">Lacks conserved residue(s) required for the propagation of feature annotation.</text>
</comment>
<name>A0AAJ7T866_PETMA</name>
<evidence type="ECO:0000313" key="7">
    <source>
        <dbReference type="RefSeq" id="XP_032811877.1"/>
    </source>
</evidence>
<dbReference type="SMART" id="SM00032">
    <property type="entry name" value="CCP"/>
    <property type="match status" value="3"/>
</dbReference>
<proteinExistence type="predicted"/>
<evidence type="ECO:0000313" key="6">
    <source>
        <dbReference type="Proteomes" id="UP001318040"/>
    </source>
</evidence>
<feature type="region of interest" description="Disordered" evidence="3">
    <location>
        <begin position="1"/>
        <end position="29"/>
    </location>
</feature>
<evidence type="ECO:0000256" key="3">
    <source>
        <dbReference type="SAM" id="MobiDB-lite"/>
    </source>
</evidence>
<dbReference type="InterPro" id="IPR000436">
    <property type="entry name" value="Sushi_SCR_CCP_dom"/>
</dbReference>
<keyword evidence="4" id="KW-1133">Transmembrane helix</keyword>
<dbReference type="KEGG" id="pmrn:116943271"/>
<sequence length="543" mass="57033">MRLRRAEPRLPCPLSLSCSPPRSSSLPSLSHLSPVPLLALSLPSVRCRGVAEPRQDRRPPRPPTRRLRPSGQASRSRLDRLVGGMRGGLGPRGGPSQRGGPLFMGYLSAALGALLVLAPSLTYAVVISTRAANVISTVGIKCVSPHIDHALPMETLWEVGAMLEVRCYPGYRLQLPTRHTAPDPAATRYPTCLGNGTWDYQPVCAGCPEPQVPDSWVSASGVTPPAYGGAVDIEPRDGREVVQADVGDMQQFPVGSTLAFSCYPGYVLQGARSISCTEALSWSARPPQCLVSQFCEVPTRPPHGSFLCHPGPCDRYVGNTVVEYYCDAGFTLKGEYRFITCHKGVWSPPLEVACVPDSADPGNARGDKSLTSPWAIVAATASSVVMVLLLIVVLVMLQPRLKSLRHARRERGVSGSGATLLVDGVPVSLPSYDEATGASALSSPLETSGVIPGAPLSPAQPPTLLLLHQQQQQAPAIPGTLLLTGIGPAGSAQGSPNAADRRRGASAEAGVAFSDGDGSEDGTGSLLSMSLAACAEDTPLLDE</sequence>
<dbReference type="Proteomes" id="UP001318040">
    <property type="component" value="Chromosome 17"/>
</dbReference>
<dbReference type="RefSeq" id="XP_032811877.1">
    <property type="nucleotide sequence ID" value="XM_032955986.1"/>
</dbReference>
<feature type="transmembrane region" description="Helical" evidence="4">
    <location>
        <begin position="102"/>
        <end position="126"/>
    </location>
</feature>
<dbReference type="CDD" id="cd00033">
    <property type="entry name" value="CCP"/>
    <property type="match status" value="2"/>
</dbReference>
<dbReference type="PANTHER" id="PTHR46839:SF2">
    <property type="entry name" value="SUSHI DOMAIN-CONTAINING PROTEIN 6"/>
    <property type="match status" value="1"/>
</dbReference>
<keyword evidence="1 2" id="KW-1015">Disulfide bond</keyword>
<evidence type="ECO:0000256" key="4">
    <source>
        <dbReference type="SAM" id="Phobius"/>
    </source>
</evidence>
<dbReference type="PROSITE" id="PS50923">
    <property type="entry name" value="SUSHI"/>
    <property type="match status" value="2"/>
</dbReference>
<feature type="disulfide bond" evidence="2">
    <location>
        <begin position="262"/>
        <end position="289"/>
    </location>
</feature>
<feature type="domain" description="Sushi" evidence="5">
    <location>
        <begin position="293"/>
        <end position="356"/>
    </location>
</feature>
<keyword evidence="6" id="KW-1185">Reference proteome</keyword>
<dbReference type="GO" id="GO:0006974">
    <property type="term" value="P:DNA damage response"/>
    <property type="evidence" value="ECO:0007669"/>
    <property type="project" value="TreeGrafter"/>
</dbReference>
<protein>
    <submittedName>
        <fullName evidence="7">Sushi domain-containing protein 4-like</fullName>
    </submittedName>
</protein>
<feature type="transmembrane region" description="Helical" evidence="4">
    <location>
        <begin position="374"/>
        <end position="397"/>
    </location>
</feature>
<reference evidence="7" key="1">
    <citation type="submission" date="2025-08" db="UniProtKB">
        <authorList>
            <consortium name="RefSeq"/>
        </authorList>
    </citation>
    <scope>IDENTIFICATION</scope>
    <source>
        <tissue evidence="7">Sperm</tissue>
    </source>
</reference>
<feature type="compositionally biased region" description="Basic and acidic residues" evidence="3">
    <location>
        <begin position="49"/>
        <end position="59"/>
    </location>
</feature>
<dbReference type="InterPro" id="IPR035976">
    <property type="entry name" value="Sushi/SCR/CCP_sf"/>
</dbReference>
<dbReference type="InterPro" id="IPR042866">
    <property type="entry name" value="SUSD6"/>
</dbReference>
<organism evidence="6 7">
    <name type="scientific">Petromyzon marinus</name>
    <name type="common">Sea lamprey</name>
    <dbReference type="NCBI Taxonomy" id="7757"/>
    <lineage>
        <taxon>Eukaryota</taxon>
        <taxon>Metazoa</taxon>
        <taxon>Chordata</taxon>
        <taxon>Craniata</taxon>
        <taxon>Vertebrata</taxon>
        <taxon>Cyclostomata</taxon>
        <taxon>Hyperoartia</taxon>
        <taxon>Petromyzontiformes</taxon>
        <taxon>Petromyzontidae</taxon>
        <taxon>Petromyzon</taxon>
    </lineage>
</organism>
<evidence type="ECO:0000256" key="1">
    <source>
        <dbReference type="ARBA" id="ARBA00023157"/>
    </source>
</evidence>
<keyword evidence="4" id="KW-0812">Transmembrane</keyword>
<dbReference type="Gene3D" id="2.10.70.10">
    <property type="entry name" value="Complement Module, domain 1"/>
    <property type="match status" value="2"/>
</dbReference>
<feature type="region of interest" description="Disordered" evidence="3">
    <location>
        <begin position="49"/>
        <end position="97"/>
    </location>
</feature>
<dbReference type="SUPFAM" id="SSF57535">
    <property type="entry name" value="Complement control module/SCR domain"/>
    <property type="match status" value="3"/>
</dbReference>
<keyword evidence="2" id="KW-0768">Sushi</keyword>
<feature type="compositionally biased region" description="Gly residues" evidence="3">
    <location>
        <begin position="84"/>
        <end position="97"/>
    </location>
</feature>
<keyword evidence="4" id="KW-0472">Membrane</keyword>
<gene>
    <name evidence="7" type="primary">LOC116943271</name>
</gene>
<evidence type="ECO:0000259" key="5">
    <source>
        <dbReference type="PROSITE" id="PS50923"/>
    </source>
</evidence>